<evidence type="ECO:0000256" key="2">
    <source>
        <dbReference type="ARBA" id="ARBA00022692"/>
    </source>
</evidence>
<organism evidence="11">
    <name type="scientific">Petromyzon marinus</name>
    <name type="common">Sea lamprey</name>
    <dbReference type="NCBI Taxonomy" id="7757"/>
    <lineage>
        <taxon>Eukaryota</taxon>
        <taxon>Metazoa</taxon>
        <taxon>Chordata</taxon>
        <taxon>Craniata</taxon>
        <taxon>Vertebrata</taxon>
        <taxon>Cyclostomata</taxon>
        <taxon>Hyperoartia</taxon>
        <taxon>Petromyzontiformes</taxon>
        <taxon>Petromyzontidae</taxon>
        <taxon>Petromyzon</taxon>
    </lineage>
</organism>
<keyword evidence="4 8" id="KW-0297">G-protein coupled receptor</keyword>
<accession>S4RFF3</accession>
<protein>
    <recommendedName>
        <fullName evidence="10">G-protein coupled receptors family 1 profile domain-containing protein</fullName>
    </recommendedName>
</protein>
<keyword evidence="7 8" id="KW-0807">Transducer</keyword>
<dbReference type="InterPro" id="IPR000276">
    <property type="entry name" value="GPCR_Rhodpsn"/>
</dbReference>
<evidence type="ECO:0000313" key="11">
    <source>
        <dbReference type="Ensembl" id="ENSPMAP00000003935.1"/>
    </source>
</evidence>
<feature type="transmembrane region" description="Helical" evidence="9">
    <location>
        <begin position="59"/>
        <end position="77"/>
    </location>
</feature>
<dbReference type="GO" id="GO:0016020">
    <property type="term" value="C:membrane"/>
    <property type="evidence" value="ECO:0007669"/>
    <property type="project" value="UniProtKB-SubCell"/>
</dbReference>
<dbReference type="HOGENOM" id="CLU_009579_3_11_1"/>
<dbReference type="Pfam" id="PF00001">
    <property type="entry name" value="7tm_1"/>
    <property type="match status" value="1"/>
</dbReference>
<dbReference type="InterPro" id="IPR017452">
    <property type="entry name" value="GPCR_Rhodpsn_7TM"/>
</dbReference>
<dbReference type="Gene3D" id="1.20.1070.10">
    <property type="entry name" value="Rhodopsin 7-helix transmembrane proteins"/>
    <property type="match status" value="1"/>
</dbReference>
<dbReference type="AlphaFoldDB" id="S4RFF3"/>
<dbReference type="OMA" id="SCTIEGF"/>
<evidence type="ECO:0000256" key="1">
    <source>
        <dbReference type="ARBA" id="ARBA00004141"/>
    </source>
</evidence>
<comment type="subcellular location">
    <subcellularLocation>
        <location evidence="1">Membrane</location>
        <topology evidence="1">Multi-pass membrane protein</topology>
    </subcellularLocation>
</comment>
<evidence type="ECO:0000256" key="9">
    <source>
        <dbReference type="SAM" id="Phobius"/>
    </source>
</evidence>
<proteinExistence type="inferred from homology"/>
<keyword evidence="2 8" id="KW-0812">Transmembrane</keyword>
<feature type="domain" description="G-protein coupled receptors family 1 profile" evidence="10">
    <location>
        <begin position="1"/>
        <end position="121"/>
    </location>
</feature>
<evidence type="ECO:0000256" key="4">
    <source>
        <dbReference type="ARBA" id="ARBA00023040"/>
    </source>
</evidence>
<dbReference type="PROSITE" id="PS50262">
    <property type="entry name" value="G_PROTEIN_RECEP_F1_2"/>
    <property type="match status" value="1"/>
</dbReference>
<evidence type="ECO:0000256" key="7">
    <source>
        <dbReference type="ARBA" id="ARBA00023224"/>
    </source>
</evidence>
<evidence type="ECO:0000256" key="5">
    <source>
        <dbReference type="ARBA" id="ARBA00023136"/>
    </source>
</evidence>
<reference evidence="11" key="2">
    <citation type="submission" date="2025-09" db="UniProtKB">
        <authorList>
            <consortium name="Ensembl"/>
        </authorList>
    </citation>
    <scope>IDENTIFICATION</scope>
</reference>
<evidence type="ECO:0000256" key="6">
    <source>
        <dbReference type="ARBA" id="ARBA00023170"/>
    </source>
</evidence>
<dbReference type="PRINTS" id="PR00237">
    <property type="entry name" value="GPCRRHODOPSN"/>
</dbReference>
<keyword evidence="6 8" id="KW-0675">Receptor</keyword>
<sequence>IVLIVTVKCKKLRQPLTYMLVNISAAGLVFCLFSISTVFLFSTQGYFVFGPTVCALESLFGSMAGLVTGWSLAFLAAERYIVICKPFGNFRFGSIHSLFAFCLTWVLGLGVALPPFFGWSR</sequence>
<feature type="transmembrane region" description="Helical" evidence="9">
    <location>
        <begin position="98"/>
        <end position="117"/>
    </location>
</feature>
<feature type="transmembrane region" description="Helical" evidence="9">
    <location>
        <begin position="20"/>
        <end position="47"/>
    </location>
</feature>
<reference evidence="11" key="1">
    <citation type="submission" date="2025-08" db="UniProtKB">
        <authorList>
            <consortium name="Ensembl"/>
        </authorList>
    </citation>
    <scope>IDENTIFICATION</scope>
</reference>
<dbReference type="STRING" id="7757.ENSPMAP00000003935"/>
<dbReference type="PROSITE" id="PS00237">
    <property type="entry name" value="G_PROTEIN_RECEP_F1_1"/>
    <property type="match status" value="1"/>
</dbReference>
<dbReference type="SUPFAM" id="SSF81321">
    <property type="entry name" value="Family A G protein-coupled receptor-like"/>
    <property type="match status" value="1"/>
</dbReference>
<dbReference type="PANTHER" id="PTHR24240">
    <property type="entry name" value="OPSIN"/>
    <property type="match status" value="1"/>
</dbReference>
<evidence type="ECO:0000256" key="3">
    <source>
        <dbReference type="ARBA" id="ARBA00022989"/>
    </source>
</evidence>
<name>S4RFF3_PETMA</name>
<dbReference type="GeneTree" id="ENSGT01030000234549"/>
<keyword evidence="5 9" id="KW-0472">Membrane</keyword>
<keyword evidence="3 9" id="KW-1133">Transmembrane helix</keyword>
<dbReference type="Ensembl" id="ENSPMAT00000003951.1">
    <property type="protein sequence ID" value="ENSPMAP00000003935.1"/>
    <property type="gene ID" value="ENSPMAG00000003620.1"/>
</dbReference>
<dbReference type="GO" id="GO:0004930">
    <property type="term" value="F:G protein-coupled receptor activity"/>
    <property type="evidence" value="ECO:0007669"/>
    <property type="project" value="UniProtKB-KW"/>
</dbReference>
<evidence type="ECO:0000259" key="10">
    <source>
        <dbReference type="PROSITE" id="PS50262"/>
    </source>
</evidence>
<comment type="similarity">
    <text evidence="8">Belongs to the G-protein coupled receptor 1 family.</text>
</comment>
<evidence type="ECO:0000256" key="8">
    <source>
        <dbReference type="RuleBase" id="RU000688"/>
    </source>
</evidence>
<dbReference type="InterPro" id="IPR050125">
    <property type="entry name" value="GPCR_opsins"/>
</dbReference>